<sequence length="127" mass="14703">MKSGMYAHHAKQMKSLYNHRIKHLREISQRLLPKECLYTIQSSGGLFSAIRIPDSRTEDLVKRMENRGVDVLPTDPQFLSSFPKLNLLRLSIIRTDEHDIEEGVSILAEELERAQHTSSSPKPFFWL</sequence>
<proteinExistence type="predicted"/>
<evidence type="ECO:0000313" key="1">
    <source>
        <dbReference type="EMBL" id="MDT3426193.1"/>
    </source>
</evidence>
<keyword evidence="1" id="KW-0238">DNA-binding</keyword>
<protein>
    <submittedName>
        <fullName evidence="1">DNA-binding transcriptional MocR family regulator</fullName>
    </submittedName>
</protein>
<dbReference type="InterPro" id="IPR015422">
    <property type="entry name" value="PyrdxlP-dep_Trfase_small"/>
</dbReference>
<reference evidence="1 2" key="1">
    <citation type="submission" date="2023-07" db="EMBL/GenBank/DDBJ databases">
        <title>Genomic Encyclopedia of Type Strains, Phase IV (KMG-IV): sequencing the most valuable type-strain genomes for metagenomic binning, comparative biology and taxonomic classification.</title>
        <authorList>
            <person name="Goeker M."/>
        </authorList>
    </citation>
    <scope>NUCLEOTIDE SEQUENCE [LARGE SCALE GENOMIC DNA]</scope>
    <source>
        <strain evidence="1 2">T98</strain>
    </source>
</reference>
<dbReference type="GO" id="GO:0003677">
    <property type="term" value="F:DNA binding"/>
    <property type="evidence" value="ECO:0007669"/>
    <property type="project" value="UniProtKB-KW"/>
</dbReference>
<dbReference type="InterPro" id="IPR015424">
    <property type="entry name" value="PyrdxlP-dep_Trfase"/>
</dbReference>
<dbReference type="Proteomes" id="UP001248709">
    <property type="component" value="Unassembled WGS sequence"/>
</dbReference>
<keyword evidence="2" id="KW-1185">Reference proteome</keyword>
<name>A0ABU3H5V0_9BACL</name>
<dbReference type="RefSeq" id="WP_025701845.1">
    <property type="nucleotide sequence ID" value="NZ_JAUSUY010000005.1"/>
</dbReference>
<accession>A0ABU3H5V0</accession>
<gene>
    <name evidence="1" type="ORF">J2Z22_001713</name>
</gene>
<dbReference type="Gene3D" id="3.90.1150.10">
    <property type="entry name" value="Aspartate Aminotransferase, domain 1"/>
    <property type="match status" value="1"/>
</dbReference>
<comment type="caution">
    <text evidence="1">The sequence shown here is derived from an EMBL/GenBank/DDBJ whole genome shotgun (WGS) entry which is preliminary data.</text>
</comment>
<dbReference type="EMBL" id="JAUSUY010000005">
    <property type="protein sequence ID" value="MDT3426193.1"/>
    <property type="molecule type" value="Genomic_DNA"/>
</dbReference>
<dbReference type="SUPFAM" id="SSF53383">
    <property type="entry name" value="PLP-dependent transferases"/>
    <property type="match status" value="1"/>
</dbReference>
<organism evidence="1 2">
    <name type="scientific">Paenibacillus forsythiae</name>
    <dbReference type="NCBI Taxonomy" id="365616"/>
    <lineage>
        <taxon>Bacteria</taxon>
        <taxon>Bacillati</taxon>
        <taxon>Bacillota</taxon>
        <taxon>Bacilli</taxon>
        <taxon>Bacillales</taxon>
        <taxon>Paenibacillaceae</taxon>
        <taxon>Paenibacillus</taxon>
    </lineage>
</organism>
<evidence type="ECO:0000313" key="2">
    <source>
        <dbReference type="Proteomes" id="UP001248709"/>
    </source>
</evidence>